<evidence type="ECO:0000259" key="15">
    <source>
        <dbReference type="PROSITE" id="PS50880"/>
    </source>
</evidence>
<dbReference type="InterPro" id="IPR002694">
    <property type="entry name" value="Znf_CHC2"/>
</dbReference>
<dbReference type="EMBL" id="CP087164">
    <property type="protein sequence ID" value="UGS37082.1"/>
    <property type="molecule type" value="Genomic_DNA"/>
</dbReference>
<evidence type="ECO:0000256" key="5">
    <source>
        <dbReference type="ARBA" id="ARBA00022705"/>
    </source>
</evidence>
<sequence>MPRYRDDAKEKVRDAVDFVSLVSAKTELRRTSGSGFMGLCPFHDERTPSFSVDAAKKVFHCFGCGEQGDLFSFIELTEGVDFVGALELLADRHGIELEVEDEDPAAAERRRARDRLLELLDRTATFYERMLWEGREAVRARKYLADRGLSEATLREFRVGYAPSRWDTVFLQSQKAGFQARELYDAGLATRGRDGGRLHDYFRGRVMFPLCDVRGRVLGFGARALSPEQRPKYLNTSEKRGLFHKGSIVYGAHLARASAAKAGVVIVCEGYTDVVALRQAGVANAVASMGTALTEEQIVELGRMAPTVQLALDADDAGQDAMLRAARVAAGRRLELRVVPLPAGRDPADVVLTDGADAMRSLVARSVPFVRFRVERTLALGDLTSAEGKDRAIEALRPAFATLGASVLQEELVAMVADRLDISAELARRLLYARSGGDGESRPVAAPAGRGVNGGDGDGDPGPEEPRGGLGAGAGRSPRGVDRRTATERWFLALCIALPDTGGAHLADIDPEKHFTDALNRRAALWLRDHLASPLDDLPPDDDELAALIRELVARGGAQTVTAATLDVERVQLELAVVERQIARAETGQREELARRRIVLRAELDAAMERSLA</sequence>
<feature type="coiled-coil region" evidence="13">
    <location>
        <begin position="568"/>
        <end position="610"/>
    </location>
</feature>
<dbReference type="Gene3D" id="3.90.580.10">
    <property type="entry name" value="Zinc finger, CHC2-type domain"/>
    <property type="match status" value="1"/>
</dbReference>
<dbReference type="InterPro" id="IPR006171">
    <property type="entry name" value="TOPRIM_dom"/>
</dbReference>
<evidence type="ECO:0000256" key="10">
    <source>
        <dbReference type="ARBA" id="ARBA00023125"/>
    </source>
</evidence>
<evidence type="ECO:0000256" key="9">
    <source>
        <dbReference type="ARBA" id="ARBA00022842"/>
    </source>
</evidence>
<dbReference type="InterPro" id="IPR037068">
    <property type="entry name" value="DNA_primase_core_N_sf"/>
</dbReference>
<keyword evidence="13" id="KW-0175">Coiled coil</keyword>
<comment type="similarity">
    <text evidence="12">Belongs to the DnaG primase family.</text>
</comment>
<dbReference type="GO" id="GO:0003899">
    <property type="term" value="F:DNA-directed RNA polymerase activity"/>
    <property type="evidence" value="ECO:0007669"/>
    <property type="project" value="UniProtKB-UniRule"/>
</dbReference>
<dbReference type="Pfam" id="PF08275">
    <property type="entry name" value="DNAG_N"/>
    <property type="match status" value="1"/>
</dbReference>
<evidence type="ECO:0000256" key="6">
    <source>
        <dbReference type="ARBA" id="ARBA00022723"/>
    </source>
</evidence>
<evidence type="ECO:0000256" key="8">
    <source>
        <dbReference type="ARBA" id="ARBA00022833"/>
    </source>
</evidence>
<dbReference type="HAMAP" id="MF_00974">
    <property type="entry name" value="DNA_primase_DnaG"/>
    <property type="match status" value="1"/>
</dbReference>
<proteinExistence type="inferred from homology"/>
<comment type="function">
    <text evidence="12">RNA polymerase that catalyzes the synthesis of short RNA molecules used as primers for DNA polymerase during DNA replication.</text>
</comment>
<dbReference type="SUPFAM" id="SSF57783">
    <property type="entry name" value="Zinc beta-ribbon"/>
    <property type="match status" value="1"/>
</dbReference>
<keyword evidence="9" id="KW-0460">Magnesium</keyword>
<gene>
    <name evidence="12 16" type="primary">dnaG</name>
    <name evidence="16" type="ORF">DSM104329_03496</name>
</gene>
<dbReference type="SMART" id="SM00400">
    <property type="entry name" value="ZnF_CHCC"/>
    <property type="match status" value="1"/>
</dbReference>
<keyword evidence="17" id="KW-1185">Reference proteome</keyword>
<feature type="region of interest" description="Disordered" evidence="14">
    <location>
        <begin position="436"/>
        <end position="481"/>
    </location>
</feature>
<dbReference type="RefSeq" id="WP_259311145.1">
    <property type="nucleotide sequence ID" value="NZ_CP087164.1"/>
</dbReference>
<keyword evidence="2 12" id="KW-0639">Primosome</keyword>
<keyword evidence="7 12" id="KW-0863">Zinc-finger</keyword>
<keyword evidence="5 12" id="KW-0235">DNA replication</keyword>
<keyword evidence="4 12" id="KW-0548">Nucleotidyltransferase</keyword>
<feature type="zinc finger region" description="CHC2-type" evidence="12">
    <location>
        <begin position="40"/>
        <end position="64"/>
    </location>
</feature>
<comment type="catalytic activity">
    <reaction evidence="12">
        <text>ssDNA + n NTP = ssDNA/pppN(pN)n-1 hybrid + (n-1) diphosphate.</text>
        <dbReference type="EC" id="2.7.7.101"/>
    </reaction>
</comment>
<dbReference type="Pfam" id="PF13155">
    <property type="entry name" value="Toprim_2"/>
    <property type="match status" value="1"/>
</dbReference>
<keyword evidence="1 12" id="KW-0240">DNA-directed RNA polymerase</keyword>
<evidence type="ECO:0000256" key="14">
    <source>
        <dbReference type="SAM" id="MobiDB-lite"/>
    </source>
</evidence>
<dbReference type="InterPro" id="IPR019475">
    <property type="entry name" value="DNA_primase_DnaB-bd"/>
</dbReference>
<comment type="cofactor">
    <cofactor evidence="12">
        <name>Zn(2+)</name>
        <dbReference type="ChEBI" id="CHEBI:29105"/>
    </cofactor>
    <text evidence="12">Binds 1 zinc ion per monomer.</text>
</comment>
<dbReference type="Proteomes" id="UP001162834">
    <property type="component" value="Chromosome"/>
</dbReference>
<dbReference type="EC" id="2.7.7.101" evidence="12"/>
<dbReference type="Pfam" id="PF10410">
    <property type="entry name" value="DnaB_bind"/>
    <property type="match status" value="1"/>
</dbReference>
<dbReference type="PANTHER" id="PTHR30313:SF2">
    <property type="entry name" value="DNA PRIMASE"/>
    <property type="match status" value="1"/>
</dbReference>
<dbReference type="GO" id="GO:0003677">
    <property type="term" value="F:DNA binding"/>
    <property type="evidence" value="ECO:0007669"/>
    <property type="project" value="UniProtKB-KW"/>
</dbReference>
<evidence type="ECO:0000313" key="17">
    <source>
        <dbReference type="Proteomes" id="UP001162834"/>
    </source>
</evidence>
<dbReference type="InterPro" id="IPR030846">
    <property type="entry name" value="DnaG_bac"/>
</dbReference>
<dbReference type="NCBIfam" id="TIGR01391">
    <property type="entry name" value="dnaG"/>
    <property type="match status" value="1"/>
</dbReference>
<reference evidence="16" key="1">
    <citation type="journal article" date="2022" name="Int. J. Syst. Evol. Microbiol.">
        <title>Pseudomonas aegrilactucae sp. nov. and Pseudomonas morbosilactucae sp. nov., pathogens causing bacterial rot of lettuce in Japan.</title>
        <authorList>
            <person name="Sawada H."/>
            <person name="Fujikawa T."/>
            <person name="Satou M."/>
        </authorList>
    </citation>
    <scope>NUCLEOTIDE SEQUENCE</scope>
    <source>
        <strain evidence="16">0166_1</strain>
    </source>
</reference>
<dbReference type="GO" id="GO:0008270">
    <property type="term" value="F:zinc ion binding"/>
    <property type="evidence" value="ECO:0007669"/>
    <property type="project" value="UniProtKB-UniRule"/>
</dbReference>
<dbReference type="InterPro" id="IPR006295">
    <property type="entry name" value="DNA_primase_DnaG"/>
</dbReference>
<keyword evidence="6 12" id="KW-0479">Metal-binding</keyword>
<dbReference type="AlphaFoldDB" id="A0A9E6XYQ6"/>
<dbReference type="GO" id="GO:0006269">
    <property type="term" value="P:DNA replication, synthesis of primer"/>
    <property type="evidence" value="ECO:0007669"/>
    <property type="project" value="UniProtKB-UniRule"/>
</dbReference>
<dbReference type="GO" id="GO:0005737">
    <property type="term" value="C:cytoplasm"/>
    <property type="evidence" value="ECO:0007669"/>
    <property type="project" value="TreeGrafter"/>
</dbReference>
<comment type="subunit">
    <text evidence="12">Monomer. Interacts with DnaB.</text>
</comment>
<accession>A0A9E6XYQ6</accession>
<keyword evidence="10 12" id="KW-0238">DNA-binding</keyword>
<dbReference type="SUPFAM" id="SSF56731">
    <property type="entry name" value="DNA primase core"/>
    <property type="match status" value="1"/>
</dbReference>
<evidence type="ECO:0000256" key="1">
    <source>
        <dbReference type="ARBA" id="ARBA00022478"/>
    </source>
</evidence>
<dbReference type="InterPro" id="IPR036977">
    <property type="entry name" value="DNA_primase_Znf_CHC2"/>
</dbReference>
<dbReference type="KEGG" id="sbae:DSM104329_03496"/>
<protein>
    <recommendedName>
        <fullName evidence="12">DNA primase</fullName>
        <ecNumber evidence="12">2.7.7.101</ecNumber>
    </recommendedName>
</protein>
<dbReference type="SMART" id="SM00493">
    <property type="entry name" value="TOPRIM"/>
    <property type="match status" value="1"/>
</dbReference>
<dbReference type="PANTHER" id="PTHR30313">
    <property type="entry name" value="DNA PRIMASE"/>
    <property type="match status" value="1"/>
</dbReference>
<evidence type="ECO:0000256" key="7">
    <source>
        <dbReference type="ARBA" id="ARBA00022771"/>
    </source>
</evidence>
<dbReference type="PROSITE" id="PS50880">
    <property type="entry name" value="TOPRIM"/>
    <property type="match status" value="1"/>
</dbReference>
<dbReference type="GO" id="GO:1990077">
    <property type="term" value="C:primosome complex"/>
    <property type="evidence" value="ECO:0007669"/>
    <property type="project" value="UniProtKB-KW"/>
</dbReference>
<name>A0A9E6XYQ6_9ACTN</name>
<feature type="domain" description="Toprim" evidence="15">
    <location>
        <begin position="263"/>
        <end position="344"/>
    </location>
</feature>
<evidence type="ECO:0000313" key="16">
    <source>
        <dbReference type="EMBL" id="UGS37082.1"/>
    </source>
</evidence>
<keyword evidence="3 12" id="KW-0808">Transferase</keyword>
<dbReference type="GO" id="GO:0000428">
    <property type="term" value="C:DNA-directed RNA polymerase complex"/>
    <property type="evidence" value="ECO:0007669"/>
    <property type="project" value="UniProtKB-KW"/>
</dbReference>
<evidence type="ECO:0000256" key="13">
    <source>
        <dbReference type="SAM" id="Coils"/>
    </source>
</evidence>
<dbReference type="Gene3D" id="3.90.980.10">
    <property type="entry name" value="DNA primase, catalytic core, N-terminal domain"/>
    <property type="match status" value="1"/>
</dbReference>
<dbReference type="Gene3D" id="3.40.1360.10">
    <property type="match status" value="1"/>
</dbReference>
<evidence type="ECO:0000256" key="12">
    <source>
        <dbReference type="HAMAP-Rule" id="MF_00974"/>
    </source>
</evidence>
<evidence type="ECO:0000256" key="3">
    <source>
        <dbReference type="ARBA" id="ARBA00022679"/>
    </source>
</evidence>
<organism evidence="16 17">
    <name type="scientific">Capillimicrobium parvum</name>
    <dbReference type="NCBI Taxonomy" id="2884022"/>
    <lineage>
        <taxon>Bacteria</taxon>
        <taxon>Bacillati</taxon>
        <taxon>Actinomycetota</taxon>
        <taxon>Thermoleophilia</taxon>
        <taxon>Solirubrobacterales</taxon>
        <taxon>Capillimicrobiaceae</taxon>
        <taxon>Capillimicrobium</taxon>
    </lineage>
</organism>
<dbReference type="Pfam" id="PF01807">
    <property type="entry name" value="Zn_ribbon_DnaG"/>
    <property type="match status" value="1"/>
</dbReference>
<keyword evidence="11 12" id="KW-0804">Transcription</keyword>
<dbReference type="InterPro" id="IPR013264">
    <property type="entry name" value="DNAG_N"/>
</dbReference>
<dbReference type="CDD" id="cd03364">
    <property type="entry name" value="TOPRIM_DnaG_primases"/>
    <property type="match status" value="1"/>
</dbReference>
<evidence type="ECO:0000256" key="4">
    <source>
        <dbReference type="ARBA" id="ARBA00022695"/>
    </source>
</evidence>
<evidence type="ECO:0000256" key="2">
    <source>
        <dbReference type="ARBA" id="ARBA00022515"/>
    </source>
</evidence>
<dbReference type="InterPro" id="IPR050219">
    <property type="entry name" value="DnaG_primase"/>
</dbReference>
<evidence type="ECO:0000256" key="11">
    <source>
        <dbReference type="ARBA" id="ARBA00023163"/>
    </source>
</evidence>
<keyword evidence="8 12" id="KW-0862">Zinc</keyword>
<dbReference type="InterPro" id="IPR034151">
    <property type="entry name" value="TOPRIM_DnaG_bac"/>
</dbReference>
<comment type="domain">
    <text evidence="12">Contains an N-terminal zinc-binding domain, a central core domain that contains the primase activity, and a C-terminal DnaB-binding domain.</text>
</comment>